<protein>
    <recommendedName>
        <fullName evidence="13">Odorant receptor</fullName>
    </recommendedName>
</protein>
<evidence type="ECO:0000256" key="3">
    <source>
        <dbReference type="ARBA" id="ARBA00022606"/>
    </source>
</evidence>
<keyword evidence="12" id="KW-1185">Reference proteome</keyword>
<evidence type="ECO:0000256" key="7">
    <source>
        <dbReference type="ARBA" id="ARBA00023136"/>
    </source>
</evidence>
<evidence type="ECO:0000256" key="4">
    <source>
        <dbReference type="ARBA" id="ARBA00022692"/>
    </source>
</evidence>
<dbReference type="Pfam" id="PF02949">
    <property type="entry name" value="7tm_6"/>
    <property type="match status" value="2"/>
</dbReference>
<dbReference type="AlphaFoldDB" id="A0A6V7H2G2"/>
<keyword evidence="9" id="KW-0807">Transducer</keyword>
<dbReference type="PANTHER" id="PTHR21137">
    <property type="entry name" value="ODORANT RECEPTOR"/>
    <property type="match status" value="1"/>
</dbReference>
<feature type="transmembrane region" description="Helical" evidence="10">
    <location>
        <begin position="106"/>
        <end position="123"/>
    </location>
</feature>
<keyword evidence="7 10" id="KW-0472">Membrane</keyword>
<gene>
    <name evidence="11" type="ORF">MHI_LOCUS402567</name>
</gene>
<evidence type="ECO:0000256" key="8">
    <source>
        <dbReference type="ARBA" id="ARBA00023170"/>
    </source>
</evidence>
<keyword evidence="5" id="KW-0552">Olfaction</keyword>
<dbReference type="OrthoDB" id="6604226at2759"/>
<dbReference type="EMBL" id="CAJDYZ010006762">
    <property type="protein sequence ID" value="CAD1473640.1"/>
    <property type="molecule type" value="Genomic_DNA"/>
</dbReference>
<dbReference type="GO" id="GO:0005886">
    <property type="term" value="C:plasma membrane"/>
    <property type="evidence" value="ECO:0007669"/>
    <property type="project" value="UniProtKB-SubCell"/>
</dbReference>
<dbReference type="Proteomes" id="UP000752696">
    <property type="component" value="Unassembled WGS sequence"/>
</dbReference>
<evidence type="ECO:0000313" key="11">
    <source>
        <dbReference type="EMBL" id="CAD1473640.1"/>
    </source>
</evidence>
<dbReference type="GO" id="GO:0004984">
    <property type="term" value="F:olfactory receptor activity"/>
    <property type="evidence" value="ECO:0007669"/>
    <property type="project" value="InterPro"/>
</dbReference>
<keyword evidence="4 10" id="KW-0812">Transmembrane</keyword>
<reference evidence="11" key="1">
    <citation type="submission" date="2020-07" db="EMBL/GenBank/DDBJ databases">
        <authorList>
            <person name="Nazaruddin N."/>
        </authorList>
    </citation>
    <scope>NUCLEOTIDE SEQUENCE</scope>
</reference>
<evidence type="ECO:0000256" key="1">
    <source>
        <dbReference type="ARBA" id="ARBA00004651"/>
    </source>
</evidence>
<accession>A0A6V7H2G2</accession>
<name>A0A6V7H2G2_9HYME</name>
<evidence type="ECO:0000256" key="10">
    <source>
        <dbReference type="SAM" id="Phobius"/>
    </source>
</evidence>
<feature type="transmembrane region" description="Helical" evidence="10">
    <location>
        <begin position="232"/>
        <end position="260"/>
    </location>
</feature>
<dbReference type="PANTHER" id="PTHR21137:SF35">
    <property type="entry name" value="ODORANT RECEPTOR 19A-RELATED"/>
    <property type="match status" value="1"/>
</dbReference>
<keyword evidence="2" id="KW-1003">Cell membrane</keyword>
<evidence type="ECO:0000256" key="2">
    <source>
        <dbReference type="ARBA" id="ARBA00022475"/>
    </source>
</evidence>
<dbReference type="InterPro" id="IPR004117">
    <property type="entry name" value="7tm6_olfct_rcpt"/>
</dbReference>
<evidence type="ECO:0000256" key="9">
    <source>
        <dbReference type="ARBA" id="ARBA00023224"/>
    </source>
</evidence>
<comment type="caution">
    <text evidence="11">The sequence shown here is derived from an EMBL/GenBank/DDBJ whole genome shotgun (WGS) entry which is preliminary data.</text>
</comment>
<comment type="subcellular location">
    <subcellularLocation>
        <location evidence="1">Cell membrane</location>
        <topology evidence="1">Multi-pass membrane protein</topology>
    </subcellularLocation>
</comment>
<feature type="transmembrane region" description="Helical" evidence="10">
    <location>
        <begin position="307"/>
        <end position="327"/>
    </location>
</feature>
<proteinExistence type="predicted"/>
<feature type="transmembrane region" description="Helical" evidence="10">
    <location>
        <begin position="162"/>
        <end position="181"/>
    </location>
</feature>
<evidence type="ECO:0008006" key="13">
    <source>
        <dbReference type="Google" id="ProtNLM"/>
    </source>
</evidence>
<feature type="transmembrane region" description="Helical" evidence="10">
    <location>
        <begin position="358"/>
        <end position="380"/>
    </location>
</feature>
<keyword evidence="6 10" id="KW-1133">Transmembrane helix</keyword>
<dbReference type="GO" id="GO:0005549">
    <property type="term" value="F:odorant binding"/>
    <property type="evidence" value="ECO:0007669"/>
    <property type="project" value="InterPro"/>
</dbReference>
<organism evidence="11 12">
    <name type="scientific">Heterotrigona itama</name>
    <dbReference type="NCBI Taxonomy" id="395501"/>
    <lineage>
        <taxon>Eukaryota</taxon>
        <taxon>Metazoa</taxon>
        <taxon>Ecdysozoa</taxon>
        <taxon>Arthropoda</taxon>
        <taxon>Hexapoda</taxon>
        <taxon>Insecta</taxon>
        <taxon>Pterygota</taxon>
        <taxon>Neoptera</taxon>
        <taxon>Endopterygota</taxon>
        <taxon>Hymenoptera</taxon>
        <taxon>Apocrita</taxon>
        <taxon>Aculeata</taxon>
        <taxon>Apoidea</taxon>
        <taxon>Anthophila</taxon>
        <taxon>Apidae</taxon>
        <taxon>Heterotrigona</taxon>
    </lineage>
</organism>
<feature type="transmembrane region" description="Helical" evidence="10">
    <location>
        <begin position="73"/>
        <end position="94"/>
    </location>
</feature>
<sequence length="518" mass="58202">MYHRSLSVQLYVHFRPVSIITRDMVALANPPTSSWDEDLMYSVQINRLLLKSIGLWPISLCVTTTEKISSIMLTLISSFLISFLLVPCALCTILDKTGDLDTKIKMIGPLSFCVMAAIKYYILVSRGAKIGKCVEDIGADWYRAHSQQLGEDRRIMRENARIGRSLATFCAGFMYSGGFFYTTVMPLCSKHTEIIDNETVRSQAFPIYRGLLDPRTSPSFEIVQLMQCLSGFVIYSVTVGACSLTAVFVMHVCGQFGILVTRIQRLVDGLERDKDLDSGKERLGDIVEHHLYILGFISQIEELLNEICFVEVVGCTMNICFLGYYLLTVKKLALRDVLIRQNSICHMSLSEWEQSETIGTLTYCTLLISFTFNIFILCYIGEILSEQCKSISLSAYMIDWYRLPRCKALGLILIFAVSNNSTKLTAGKLIELSLGSFCSVSGMILHMLPRAVYRKLVIGDEIRTNKIMLLLQFSASIIINSSTTSIFSLAAVLPAHTLRQLNVVMICITEFIEGEEDR</sequence>
<keyword evidence="8" id="KW-0675">Receptor</keyword>
<dbReference type="GO" id="GO:0007165">
    <property type="term" value="P:signal transduction"/>
    <property type="evidence" value="ECO:0007669"/>
    <property type="project" value="UniProtKB-KW"/>
</dbReference>
<keyword evidence="3" id="KW-0716">Sensory transduction</keyword>
<feature type="transmembrane region" description="Helical" evidence="10">
    <location>
        <begin position="469"/>
        <end position="493"/>
    </location>
</feature>
<evidence type="ECO:0000256" key="5">
    <source>
        <dbReference type="ARBA" id="ARBA00022725"/>
    </source>
</evidence>
<evidence type="ECO:0000313" key="12">
    <source>
        <dbReference type="Proteomes" id="UP000752696"/>
    </source>
</evidence>
<evidence type="ECO:0000256" key="6">
    <source>
        <dbReference type="ARBA" id="ARBA00022989"/>
    </source>
</evidence>